<accession>A0AAE1MTX2</accession>
<reference evidence="4" key="1">
    <citation type="submission" date="2023-10" db="EMBL/GenBank/DDBJ databases">
        <title>Chromosome-level genome of the transformable northern wattle, Acacia crassicarpa.</title>
        <authorList>
            <person name="Massaro I."/>
            <person name="Sinha N.R."/>
            <person name="Poethig S."/>
            <person name="Leichty A.R."/>
        </authorList>
    </citation>
    <scope>NUCLEOTIDE SEQUENCE</scope>
    <source>
        <strain evidence="4">Acra3RX</strain>
        <tissue evidence="4">Leaf</tissue>
    </source>
</reference>
<comment type="caution">
    <text evidence="4">The sequence shown here is derived from an EMBL/GenBank/DDBJ whole genome shotgun (WGS) entry which is preliminary data.</text>
</comment>
<dbReference type="EMBL" id="JAWXYG010000004">
    <property type="protein sequence ID" value="KAK4273968.1"/>
    <property type="molecule type" value="Genomic_DNA"/>
</dbReference>
<feature type="domain" description="Chalcone/stilbene synthase N-terminal" evidence="3">
    <location>
        <begin position="13"/>
        <end position="71"/>
    </location>
</feature>
<keyword evidence="1" id="KW-0808">Transferase</keyword>
<gene>
    <name evidence="4" type="ORF">QN277_017265</name>
</gene>
<organism evidence="4 5">
    <name type="scientific">Acacia crassicarpa</name>
    <name type="common">northern wattle</name>
    <dbReference type="NCBI Taxonomy" id="499986"/>
    <lineage>
        <taxon>Eukaryota</taxon>
        <taxon>Viridiplantae</taxon>
        <taxon>Streptophyta</taxon>
        <taxon>Embryophyta</taxon>
        <taxon>Tracheophyta</taxon>
        <taxon>Spermatophyta</taxon>
        <taxon>Magnoliopsida</taxon>
        <taxon>eudicotyledons</taxon>
        <taxon>Gunneridae</taxon>
        <taxon>Pentapetalae</taxon>
        <taxon>rosids</taxon>
        <taxon>fabids</taxon>
        <taxon>Fabales</taxon>
        <taxon>Fabaceae</taxon>
        <taxon>Caesalpinioideae</taxon>
        <taxon>mimosoid clade</taxon>
        <taxon>Acacieae</taxon>
        <taxon>Acacia</taxon>
    </lineage>
</organism>
<dbReference type="InterPro" id="IPR001099">
    <property type="entry name" value="Chalcone/stilbene_synt_N"/>
</dbReference>
<dbReference type="GO" id="GO:0016747">
    <property type="term" value="F:acyltransferase activity, transferring groups other than amino-acyl groups"/>
    <property type="evidence" value="ECO:0007669"/>
    <property type="project" value="InterPro"/>
</dbReference>
<dbReference type="AlphaFoldDB" id="A0AAE1MTX2"/>
<keyword evidence="5" id="KW-1185">Reference proteome</keyword>
<dbReference type="GO" id="GO:0030639">
    <property type="term" value="P:polyketide biosynthetic process"/>
    <property type="evidence" value="ECO:0007669"/>
    <property type="project" value="TreeGrafter"/>
</dbReference>
<dbReference type="PANTHER" id="PTHR11877:SF14">
    <property type="entry name" value="CHALCONE SYNTHASE"/>
    <property type="match status" value="1"/>
</dbReference>
<proteinExistence type="predicted"/>
<protein>
    <recommendedName>
        <fullName evidence="3">Chalcone/stilbene synthase N-terminal domain-containing protein</fullName>
    </recommendedName>
</protein>
<dbReference type="PANTHER" id="PTHR11877">
    <property type="entry name" value="HYDROXYMETHYLGLUTARYL-COA SYNTHASE"/>
    <property type="match status" value="1"/>
</dbReference>
<dbReference type="Gene3D" id="3.40.47.10">
    <property type="match status" value="1"/>
</dbReference>
<evidence type="ECO:0000313" key="4">
    <source>
        <dbReference type="EMBL" id="KAK4273968.1"/>
    </source>
</evidence>
<dbReference type="Proteomes" id="UP001293593">
    <property type="component" value="Unassembled WGS sequence"/>
</dbReference>
<feature type="domain" description="Chalcone/stilbene synthase N-terminal" evidence="3">
    <location>
        <begin position="76"/>
        <end position="124"/>
    </location>
</feature>
<evidence type="ECO:0000256" key="1">
    <source>
        <dbReference type="ARBA" id="ARBA00022679"/>
    </source>
</evidence>
<dbReference type="InterPro" id="IPR011141">
    <property type="entry name" value="Polyketide_synthase_type-III"/>
</dbReference>
<dbReference type="InterPro" id="IPR016039">
    <property type="entry name" value="Thiolase-like"/>
</dbReference>
<evidence type="ECO:0000313" key="5">
    <source>
        <dbReference type="Proteomes" id="UP001293593"/>
    </source>
</evidence>
<name>A0AAE1MTX2_9FABA</name>
<dbReference type="SUPFAM" id="SSF53901">
    <property type="entry name" value="Thiolase-like"/>
    <property type="match status" value="2"/>
</dbReference>
<evidence type="ECO:0000256" key="2">
    <source>
        <dbReference type="ARBA" id="ARBA00023315"/>
    </source>
</evidence>
<dbReference type="Pfam" id="PF00195">
    <property type="entry name" value="Chal_sti_synt_N"/>
    <property type="match status" value="2"/>
</dbReference>
<keyword evidence="2" id="KW-0012">Acyltransferase</keyword>
<evidence type="ECO:0000259" key="3">
    <source>
        <dbReference type="Pfam" id="PF00195"/>
    </source>
</evidence>
<sequence>MREAQPSAPSNLDGLATILAICTANPYAFIYQRDFPDLHFRLTNSHHLPHLKAKLQRVREKSMIEKRHVYLDARQDMVEKAASKAIDEWGRPTSDITHLIFCSSFCGIEIPGADHKLIKLEKMRRKSKNEGKATTGEGLKWGVLHAYGPGLTTETLVLYMFTMSNIKPNYVRVIYI</sequence>